<evidence type="ECO:0000256" key="6">
    <source>
        <dbReference type="ARBA" id="ARBA00022989"/>
    </source>
</evidence>
<keyword evidence="7 9" id="KW-0472">Membrane</keyword>
<name>A0A1G7P7S0_9GAMM</name>
<evidence type="ECO:0000259" key="10">
    <source>
        <dbReference type="Pfam" id="PF04290"/>
    </source>
</evidence>
<protein>
    <recommendedName>
        <fullName evidence="9">TRAP transporter small permease protein</fullName>
    </recommendedName>
</protein>
<dbReference type="EMBL" id="FNBM01000005">
    <property type="protein sequence ID" value="SDF82318.1"/>
    <property type="molecule type" value="Genomic_DNA"/>
</dbReference>
<comment type="function">
    <text evidence="9">Part of the tripartite ATP-independent periplasmic (TRAP) transport system.</text>
</comment>
<dbReference type="GO" id="GO:0005886">
    <property type="term" value="C:plasma membrane"/>
    <property type="evidence" value="ECO:0007669"/>
    <property type="project" value="UniProtKB-SubCell"/>
</dbReference>
<comment type="subunit">
    <text evidence="9">The complex comprises the extracytoplasmic solute receptor protein and the two transmembrane proteins.</text>
</comment>
<keyword evidence="4 9" id="KW-0997">Cell inner membrane</keyword>
<evidence type="ECO:0000256" key="7">
    <source>
        <dbReference type="ARBA" id="ARBA00023136"/>
    </source>
</evidence>
<organism evidence="11 12">
    <name type="scientific">Phytopseudomonas seleniipraecipitans</name>
    <dbReference type="NCBI Taxonomy" id="640205"/>
    <lineage>
        <taxon>Bacteria</taxon>
        <taxon>Pseudomonadati</taxon>
        <taxon>Pseudomonadota</taxon>
        <taxon>Gammaproteobacteria</taxon>
        <taxon>Pseudomonadales</taxon>
        <taxon>Pseudomonadaceae</taxon>
        <taxon>Phytopseudomonas</taxon>
    </lineage>
</organism>
<feature type="transmembrane region" description="Helical" evidence="9">
    <location>
        <begin position="92"/>
        <end position="116"/>
    </location>
</feature>
<comment type="similarity">
    <text evidence="8 9">Belongs to the TRAP transporter small permease family.</text>
</comment>
<keyword evidence="5 9" id="KW-0812">Transmembrane</keyword>
<dbReference type="InterPro" id="IPR055348">
    <property type="entry name" value="DctQ"/>
</dbReference>
<gene>
    <name evidence="11" type="ORF">SAMN05216381_2445</name>
</gene>
<evidence type="ECO:0000313" key="11">
    <source>
        <dbReference type="EMBL" id="SDF82318.1"/>
    </source>
</evidence>
<dbReference type="GO" id="GO:0022857">
    <property type="term" value="F:transmembrane transporter activity"/>
    <property type="evidence" value="ECO:0007669"/>
    <property type="project" value="UniProtKB-UniRule"/>
</dbReference>
<feature type="domain" description="Tripartite ATP-independent periplasmic transporters DctQ component" evidence="10">
    <location>
        <begin position="31"/>
        <end position="155"/>
    </location>
</feature>
<reference evidence="11 12" key="1">
    <citation type="submission" date="2016-10" db="EMBL/GenBank/DDBJ databases">
        <authorList>
            <person name="de Groot N.N."/>
        </authorList>
    </citation>
    <scope>NUCLEOTIDE SEQUENCE [LARGE SCALE GENOMIC DNA]</scope>
    <source>
        <strain evidence="11 12">LMG 25475</strain>
    </source>
</reference>
<dbReference type="Pfam" id="PF04290">
    <property type="entry name" value="DctQ"/>
    <property type="match status" value="1"/>
</dbReference>
<feature type="transmembrane region" description="Helical" evidence="9">
    <location>
        <begin position="54"/>
        <end position="72"/>
    </location>
</feature>
<dbReference type="AlphaFoldDB" id="A0A1G7P7S0"/>
<evidence type="ECO:0000256" key="9">
    <source>
        <dbReference type="RuleBase" id="RU369079"/>
    </source>
</evidence>
<evidence type="ECO:0000256" key="2">
    <source>
        <dbReference type="ARBA" id="ARBA00022448"/>
    </source>
</evidence>
<evidence type="ECO:0000256" key="8">
    <source>
        <dbReference type="ARBA" id="ARBA00038436"/>
    </source>
</evidence>
<keyword evidence="2 9" id="KW-0813">Transport</keyword>
<evidence type="ECO:0000256" key="4">
    <source>
        <dbReference type="ARBA" id="ARBA00022519"/>
    </source>
</evidence>
<evidence type="ECO:0000256" key="3">
    <source>
        <dbReference type="ARBA" id="ARBA00022475"/>
    </source>
</evidence>
<dbReference type="PANTHER" id="PTHR35011:SF2">
    <property type="entry name" value="2,3-DIKETO-L-GULONATE TRAP TRANSPORTER SMALL PERMEASE PROTEIN YIAM"/>
    <property type="match status" value="1"/>
</dbReference>
<proteinExistence type="inferred from homology"/>
<evidence type="ECO:0000256" key="1">
    <source>
        <dbReference type="ARBA" id="ARBA00004429"/>
    </source>
</evidence>
<feature type="transmembrane region" description="Helical" evidence="9">
    <location>
        <begin position="136"/>
        <end position="158"/>
    </location>
</feature>
<dbReference type="GO" id="GO:0015740">
    <property type="term" value="P:C4-dicarboxylate transport"/>
    <property type="evidence" value="ECO:0007669"/>
    <property type="project" value="TreeGrafter"/>
</dbReference>
<dbReference type="PANTHER" id="PTHR35011">
    <property type="entry name" value="2,3-DIKETO-L-GULONATE TRAP TRANSPORTER SMALL PERMEASE PROTEIN YIAM"/>
    <property type="match status" value="1"/>
</dbReference>
<evidence type="ECO:0000313" key="12">
    <source>
        <dbReference type="Proteomes" id="UP000243378"/>
    </source>
</evidence>
<keyword evidence="6 9" id="KW-1133">Transmembrane helix</keyword>
<sequence>MQRTDTPSLRLINRIARISAWVGGIALMGSALMISIDLLLRRLFGFSMGGADEIAGYVLAIVSAWAFPIALLKRSHLRVDILYSRLSLKPKVGFNLLALVGMALFVGTLLFHVGGVLWDSIVYRSISTTPLQVPQWIPQSLWFAGYLFFATTILVLGYNSLMQLRQQRWAAANALIGINSVEEEIEEESRSSISARSTTKEGR</sequence>
<keyword evidence="3" id="KW-1003">Cell membrane</keyword>
<dbReference type="InterPro" id="IPR007387">
    <property type="entry name" value="TRAP_DctQ"/>
</dbReference>
<comment type="subcellular location">
    <subcellularLocation>
        <location evidence="1 9">Cell inner membrane</location>
        <topology evidence="1 9">Multi-pass membrane protein</topology>
    </subcellularLocation>
</comment>
<dbReference type="OrthoDB" id="6160477at2"/>
<evidence type="ECO:0000256" key="5">
    <source>
        <dbReference type="ARBA" id="ARBA00022692"/>
    </source>
</evidence>
<feature type="transmembrane region" description="Helical" evidence="9">
    <location>
        <begin position="20"/>
        <end position="42"/>
    </location>
</feature>
<dbReference type="STRING" id="640205.SAMN05216381_2445"/>
<dbReference type="RefSeq" id="WP_092368287.1">
    <property type="nucleotide sequence ID" value="NZ_FNBM01000005.1"/>
</dbReference>
<accession>A0A1G7P7S0</accession>
<dbReference type="Proteomes" id="UP000243378">
    <property type="component" value="Unassembled WGS sequence"/>
</dbReference>